<proteinExistence type="predicted"/>
<dbReference type="AlphaFoldDB" id="A0A9Q0BW04"/>
<evidence type="ECO:0000256" key="1">
    <source>
        <dbReference type="SAM" id="MobiDB-lite"/>
    </source>
</evidence>
<protein>
    <submittedName>
        <fullName evidence="2">Uncharacterized protein</fullName>
    </submittedName>
</protein>
<name>A0A9Q0BW04_9MUSC</name>
<sequence length="132" mass="14526">MRSAKRNPQTSLPGSTLPGCWPSSSATSGVSSLASRLLCGQQTRMRFTRPSTRLSRPHWLLESSRRWAGVFGSTFSRLARKGQLVMWTHWPRSSLCCGVQVPKLICAASGREECGLRCGPTGFPAVRLKLLH</sequence>
<feature type="compositionally biased region" description="Polar residues" evidence="1">
    <location>
        <begin position="1"/>
        <end position="14"/>
    </location>
</feature>
<keyword evidence="3" id="KW-1185">Reference proteome</keyword>
<evidence type="ECO:0000313" key="3">
    <source>
        <dbReference type="Proteomes" id="UP001059596"/>
    </source>
</evidence>
<dbReference type="EMBL" id="JAMKOV010000001">
    <property type="protein sequence ID" value="KAI8046627.1"/>
    <property type="molecule type" value="Genomic_DNA"/>
</dbReference>
<organism evidence="2 3">
    <name type="scientific">Drosophila gunungcola</name>
    <name type="common">fruit fly</name>
    <dbReference type="NCBI Taxonomy" id="103775"/>
    <lineage>
        <taxon>Eukaryota</taxon>
        <taxon>Metazoa</taxon>
        <taxon>Ecdysozoa</taxon>
        <taxon>Arthropoda</taxon>
        <taxon>Hexapoda</taxon>
        <taxon>Insecta</taxon>
        <taxon>Pterygota</taxon>
        <taxon>Neoptera</taxon>
        <taxon>Endopterygota</taxon>
        <taxon>Diptera</taxon>
        <taxon>Brachycera</taxon>
        <taxon>Muscomorpha</taxon>
        <taxon>Ephydroidea</taxon>
        <taxon>Drosophilidae</taxon>
        <taxon>Drosophila</taxon>
        <taxon>Sophophora</taxon>
    </lineage>
</organism>
<comment type="caution">
    <text evidence="2">The sequence shown here is derived from an EMBL/GenBank/DDBJ whole genome shotgun (WGS) entry which is preliminary data.</text>
</comment>
<reference evidence="2" key="1">
    <citation type="journal article" date="2023" name="Genome Biol. Evol.">
        <title>Long-read-based Genome Assembly of Drosophila gunungcola Reveals Fewer Chemosensory Genes in Flower-breeding Species.</title>
        <authorList>
            <person name="Negi A."/>
            <person name="Liao B.Y."/>
            <person name="Yeh S.D."/>
        </authorList>
    </citation>
    <scope>NUCLEOTIDE SEQUENCE</scope>
    <source>
        <strain evidence="2">Sukarami</strain>
    </source>
</reference>
<gene>
    <name evidence="2" type="ORF">M5D96_002839</name>
</gene>
<accession>A0A9Q0BW04</accession>
<feature type="region of interest" description="Disordered" evidence="1">
    <location>
        <begin position="1"/>
        <end position="23"/>
    </location>
</feature>
<dbReference type="Proteomes" id="UP001059596">
    <property type="component" value="Chromosome 3R"/>
</dbReference>
<evidence type="ECO:0000313" key="2">
    <source>
        <dbReference type="EMBL" id="KAI8046627.1"/>
    </source>
</evidence>